<dbReference type="AlphaFoldDB" id="A0A914CXF8"/>
<evidence type="ECO:0000313" key="4">
    <source>
        <dbReference type="WBParaSite" id="ACRNAN_scaffold1593.g13344.t1"/>
    </source>
</evidence>
<keyword evidence="2" id="KW-0812">Transmembrane</keyword>
<reference evidence="4" key="1">
    <citation type="submission" date="2022-11" db="UniProtKB">
        <authorList>
            <consortium name="WormBaseParasite"/>
        </authorList>
    </citation>
    <scope>IDENTIFICATION</scope>
</reference>
<dbReference type="WBParaSite" id="ACRNAN_scaffold1593.g13344.t1">
    <property type="protein sequence ID" value="ACRNAN_scaffold1593.g13344.t1"/>
    <property type="gene ID" value="ACRNAN_scaffold1593.g13344"/>
</dbReference>
<protein>
    <submittedName>
        <fullName evidence="4">7TM GPCR serpentine receptor class x (Srx) domain-containing protein</fullName>
    </submittedName>
</protein>
<accession>A0A914CXF8</accession>
<name>A0A914CXF8_9BILA</name>
<keyword evidence="2" id="KW-0472">Membrane</keyword>
<feature type="transmembrane region" description="Helical" evidence="2">
    <location>
        <begin position="12"/>
        <end position="38"/>
    </location>
</feature>
<evidence type="ECO:0000313" key="3">
    <source>
        <dbReference type="Proteomes" id="UP000887540"/>
    </source>
</evidence>
<keyword evidence="2" id="KW-1133">Transmembrane helix</keyword>
<proteinExistence type="predicted"/>
<sequence length="85" mass="9724">MNWFDFHPEGNMAYFIMFGQTWAGLLLNTIHAIVVFTYTSLAKEKLREIFGKKNSSNIVSAIAHSNQHRTARTRSEPAVVPMRNL</sequence>
<feature type="region of interest" description="Disordered" evidence="1">
    <location>
        <begin position="66"/>
        <end position="85"/>
    </location>
</feature>
<keyword evidence="3" id="KW-1185">Reference proteome</keyword>
<evidence type="ECO:0000256" key="2">
    <source>
        <dbReference type="SAM" id="Phobius"/>
    </source>
</evidence>
<organism evidence="3 4">
    <name type="scientific">Acrobeloides nanus</name>
    <dbReference type="NCBI Taxonomy" id="290746"/>
    <lineage>
        <taxon>Eukaryota</taxon>
        <taxon>Metazoa</taxon>
        <taxon>Ecdysozoa</taxon>
        <taxon>Nematoda</taxon>
        <taxon>Chromadorea</taxon>
        <taxon>Rhabditida</taxon>
        <taxon>Tylenchina</taxon>
        <taxon>Cephalobomorpha</taxon>
        <taxon>Cephaloboidea</taxon>
        <taxon>Cephalobidae</taxon>
        <taxon>Acrobeloides</taxon>
    </lineage>
</organism>
<dbReference type="Proteomes" id="UP000887540">
    <property type="component" value="Unplaced"/>
</dbReference>
<evidence type="ECO:0000256" key="1">
    <source>
        <dbReference type="SAM" id="MobiDB-lite"/>
    </source>
</evidence>